<organism evidence="1 2">
    <name type="scientific">Planobispora rosea</name>
    <dbReference type="NCBI Taxonomy" id="35762"/>
    <lineage>
        <taxon>Bacteria</taxon>
        <taxon>Bacillati</taxon>
        <taxon>Actinomycetota</taxon>
        <taxon>Actinomycetes</taxon>
        <taxon>Streptosporangiales</taxon>
        <taxon>Streptosporangiaceae</taxon>
        <taxon>Planobispora</taxon>
    </lineage>
</organism>
<dbReference type="AlphaFoldDB" id="A0A8J3S6J2"/>
<evidence type="ECO:0000313" key="2">
    <source>
        <dbReference type="Proteomes" id="UP000655044"/>
    </source>
</evidence>
<gene>
    <name evidence="1" type="ORF">Pro02_54480</name>
</gene>
<keyword evidence="2" id="KW-1185">Reference proteome</keyword>
<reference evidence="1" key="1">
    <citation type="submission" date="2021-01" db="EMBL/GenBank/DDBJ databases">
        <title>Whole genome shotgun sequence of Planobispora rosea NBRC 15558.</title>
        <authorList>
            <person name="Komaki H."/>
            <person name="Tamura T."/>
        </authorList>
    </citation>
    <scope>NUCLEOTIDE SEQUENCE</scope>
    <source>
        <strain evidence="1">NBRC 15558</strain>
    </source>
</reference>
<name>A0A8J3S6J2_PLARO</name>
<dbReference type="EMBL" id="BOOI01000054">
    <property type="protein sequence ID" value="GIH87040.1"/>
    <property type="molecule type" value="Genomic_DNA"/>
</dbReference>
<protein>
    <submittedName>
        <fullName evidence="1">Uncharacterized protein</fullName>
    </submittedName>
</protein>
<comment type="caution">
    <text evidence="1">The sequence shown here is derived from an EMBL/GenBank/DDBJ whole genome shotgun (WGS) entry which is preliminary data.</text>
</comment>
<dbReference type="Proteomes" id="UP000655044">
    <property type="component" value="Unassembled WGS sequence"/>
</dbReference>
<dbReference type="RefSeq" id="WP_189243336.1">
    <property type="nucleotide sequence ID" value="NZ_BMQP01000035.1"/>
</dbReference>
<accession>A0A8J3S6J2</accession>
<sequence>MIPVQRAPEFSAEERIRPEVSDLVAETHGKALAVLQRLLKPHGFRAVRVHTIGMRLRGDGMPWPKASVTHHAPDLTVYGDAGRVVATVTVGLRAGCYLVSLPPAGVDCRTVTADRPHTVVNMIRAAAKAAA</sequence>
<evidence type="ECO:0000313" key="1">
    <source>
        <dbReference type="EMBL" id="GIH87040.1"/>
    </source>
</evidence>
<proteinExistence type="predicted"/>